<dbReference type="EMBL" id="DSGT01000011">
    <property type="protein sequence ID" value="HEW53335.1"/>
    <property type="molecule type" value="Genomic_DNA"/>
</dbReference>
<keyword evidence="6 8" id="KW-0862">Zinc</keyword>
<dbReference type="GO" id="GO:0003899">
    <property type="term" value="F:DNA-directed RNA polymerase activity"/>
    <property type="evidence" value="ECO:0007669"/>
    <property type="project" value="UniProtKB-UniRule"/>
</dbReference>
<evidence type="ECO:0000256" key="7">
    <source>
        <dbReference type="ARBA" id="ARBA00023163"/>
    </source>
</evidence>
<evidence type="ECO:0000256" key="6">
    <source>
        <dbReference type="ARBA" id="ARBA00022833"/>
    </source>
</evidence>
<protein>
    <recommendedName>
        <fullName evidence="8">DNA-directed RNA polymerase subunit Rpo12</fullName>
        <ecNumber evidence="8">2.7.7.6</ecNumber>
    </recommendedName>
    <alternativeName>
        <fullName evidence="8">DNA-directed RNA polymerase subunit P</fullName>
    </alternativeName>
</protein>
<feature type="binding site" evidence="8">
    <location>
        <position position="26"/>
    </location>
    <ligand>
        <name>Zn(2+)</name>
        <dbReference type="ChEBI" id="CHEBI:29105"/>
    </ligand>
</feature>
<dbReference type="GO" id="GO:0003677">
    <property type="term" value="F:DNA binding"/>
    <property type="evidence" value="ECO:0007669"/>
    <property type="project" value="InterPro"/>
</dbReference>
<comment type="function">
    <text evidence="8">DNA-dependent RNA polymerase (RNAP) catalyzes the transcription of DNA into RNA using the four ribonucleoside triphosphates as substrates.</text>
</comment>
<feature type="binding site" evidence="8">
    <location>
        <position position="29"/>
    </location>
    <ligand>
        <name>Zn(2+)</name>
        <dbReference type="ChEBI" id="CHEBI:29105"/>
    </ligand>
</feature>
<keyword evidence="1 8" id="KW-0240">DNA-directed RNA polymerase</keyword>
<evidence type="ECO:0000256" key="8">
    <source>
        <dbReference type="HAMAP-Rule" id="MF_00615"/>
    </source>
</evidence>
<dbReference type="InterPro" id="IPR023464">
    <property type="entry name" value="Rpo12"/>
</dbReference>
<proteinExistence type="inferred from homology"/>
<dbReference type="GO" id="GO:0005737">
    <property type="term" value="C:cytoplasm"/>
    <property type="evidence" value="ECO:0007669"/>
    <property type="project" value="UniProtKB-SubCell"/>
</dbReference>
<feature type="binding site" evidence="8">
    <location>
        <position position="9"/>
    </location>
    <ligand>
        <name>Zn(2+)</name>
        <dbReference type="ChEBI" id="CHEBI:29105"/>
    </ligand>
</feature>
<sequence length="48" mass="5423">MARYVCIKCGKEFDETELSVMLGIRCPYCGYRVIAKARGSDIKVLKAH</sequence>
<keyword evidence="5 8" id="KW-0479">Metal-binding</keyword>
<keyword evidence="7 8" id="KW-0804">Transcription</keyword>
<dbReference type="AlphaFoldDB" id="A0A7C2Z9N3"/>
<comment type="subunit">
    <text evidence="8">Part of the RNA polymerase complex.</text>
</comment>
<dbReference type="Pfam" id="PF03604">
    <property type="entry name" value="Zn_ribbon_RPAB4"/>
    <property type="match status" value="1"/>
</dbReference>
<evidence type="ECO:0000256" key="2">
    <source>
        <dbReference type="ARBA" id="ARBA00022490"/>
    </source>
</evidence>
<dbReference type="GO" id="GO:0000428">
    <property type="term" value="C:DNA-directed RNA polymerase complex"/>
    <property type="evidence" value="ECO:0007669"/>
    <property type="project" value="UniProtKB-KW"/>
</dbReference>
<comment type="catalytic activity">
    <reaction evidence="8">
        <text>RNA(n) + a ribonucleoside 5'-triphosphate = RNA(n+1) + diphosphate</text>
        <dbReference type="Rhea" id="RHEA:21248"/>
        <dbReference type="Rhea" id="RHEA-COMP:14527"/>
        <dbReference type="Rhea" id="RHEA-COMP:17342"/>
        <dbReference type="ChEBI" id="CHEBI:33019"/>
        <dbReference type="ChEBI" id="CHEBI:61557"/>
        <dbReference type="ChEBI" id="CHEBI:140395"/>
        <dbReference type="EC" id="2.7.7.6"/>
    </reaction>
</comment>
<dbReference type="Gene3D" id="2.20.28.30">
    <property type="entry name" value="RNA polymerase ii, chain L"/>
    <property type="match status" value="1"/>
</dbReference>
<dbReference type="GO" id="GO:0006351">
    <property type="term" value="P:DNA-templated transcription"/>
    <property type="evidence" value="ECO:0007669"/>
    <property type="project" value="UniProtKB-UniRule"/>
</dbReference>
<dbReference type="HAMAP" id="MF_00615">
    <property type="entry name" value="RNApol_arch_Rpo12"/>
    <property type="match status" value="1"/>
</dbReference>
<comment type="cofactor">
    <cofactor evidence="8">
        <name>Zn(2+)</name>
        <dbReference type="ChEBI" id="CHEBI:29105"/>
    </cofactor>
    <text evidence="8">Binds 1 zinc ion.</text>
</comment>
<accession>A0A7C2Z9N3</accession>
<name>A0A7C2Z9N3_9CREN</name>
<dbReference type="GO" id="GO:0008270">
    <property type="term" value="F:zinc ion binding"/>
    <property type="evidence" value="ECO:0007669"/>
    <property type="project" value="UniProtKB-UniRule"/>
</dbReference>
<evidence type="ECO:0000256" key="1">
    <source>
        <dbReference type="ARBA" id="ARBA00022478"/>
    </source>
</evidence>
<evidence type="ECO:0000313" key="9">
    <source>
        <dbReference type="EMBL" id="HEW53335.1"/>
    </source>
</evidence>
<dbReference type="SUPFAM" id="SSF63393">
    <property type="entry name" value="RNA polymerase subunits"/>
    <property type="match status" value="1"/>
</dbReference>
<keyword evidence="4 8" id="KW-0548">Nucleotidyltransferase</keyword>
<keyword evidence="3 8" id="KW-0808">Transferase</keyword>
<keyword evidence="2 8" id="KW-0963">Cytoplasm</keyword>
<reference evidence="9" key="1">
    <citation type="journal article" date="2020" name="mSystems">
        <title>Genome- and Community-Level Interaction Insights into Carbon Utilization and Element Cycling Functions of Hydrothermarchaeota in Hydrothermal Sediment.</title>
        <authorList>
            <person name="Zhou Z."/>
            <person name="Liu Y."/>
            <person name="Xu W."/>
            <person name="Pan J."/>
            <person name="Luo Z.H."/>
            <person name="Li M."/>
        </authorList>
    </citation>
    <scope>NUCLEOTIDE SEQUENCE [LARGE SCALE GENOMIC DNA]</scope>
    <source>
        <strain evidence="9">SpSt-16</strain>
    </source>
</reference>
<comment type="caution">
    <text evidence="9">The sequence shown here is derived from an EMBL/GenBank/DDBJ whole genome shotgun (WGS) entry which is preliminary data.</text>
</comment>
<evidence type="ECO:0000256" key="4">
    <source>
        <dbReference type="ARBA" id="ARBA00022695"/>
    </source>
</evidence>
<dbReference type="SMART" id="SM00659">
    <property type="entry name" value="RPOLCX"/>
    <property type="match status" value="1"/>
</dbReference>
<gene>
    <name evidence="8" type="primary">rpo12</name>
    <name evidence="8" type="synonym">rpoP</name>
    <name evidence="9" type="ORF">ENO77_04140</name>
</gene>
<comment type="subcellular location">
    <subcellularLocation>
        <location evidence="8">Cytoplasm</location>
    </subcellularLocation>
</comment>
<comment type="similarity">
    <text evidence="8">Belongs to the archaeal Rpo12/eukaryotic RPC10 RNA polymerase subunit family.</text>
</comment>
<organism evidence="9">
    <name type="scientific">Ignisphaera aggregans</name>
    <dbReference type="NCBI Taxonomy" id="334771"/>
    <lineage>
        <taxon>Archaea</taxon>
        <taxon>Thermoproteota</taxon>
        <taxon>Thermoprotei</taxon>
        <taxon>Desulfurococcales</taxon>
        <taxon>Desulfurococcaceae</taxon>
        <taxon>Ignisphaera</taxon>
    </lineage>
</organism>
<evidence type="ECO:0000256" key="3">
    <source>
        <dbReference type="ARBA" id="ARBA00022679"/>
    </source>
</evidence>
<dbReference type="EC" id="2.7.7.6" evidence="8"/>
<dbReference type="InterPro" id="IPR029040">
    <property type="entry name" value="RPABC4/Spt4"/>
</dbReference>
<dbReference type="InterPro" id="IPR006591">
    <property type="entry name" value="RNAP_P/RPABC4"/>
</dbReference>
<evidence type="ECO:0000256" key="5">
    <source>
        <dbReference type="ARBA" id="ARBA00022723"/>
    </source>
</evidence>